<dbReference type="EMBL" id="CAACVI010000003">
    <property type="protein sequence ID" value="VEN73103.1"/>
    <property type="molecule type" value="Genomic_DNA"/>
</dbReference>
<dbReference type="PANTHER" id="PTHR35134">
    <property type="entry name" value="NUCLEOTIDASE YQFW-RELATED"/>
    <property type="match status" value="1"/>
</dbReference>
<sequence length="190" mass="21086">MIKPGAIAFDVDGVVADTMSLFLEIARSDHGINHMRYEDITCYDLNECLGMDEEVIEDIVVRITEGLYSLPLNPIRGSAETLGKIAAASGRLSFVTARPHPGPLSEWFRDVLPVGPDAIDLIATGSFDDKTDVLSKMGKTFFVEDRLETCETLKAAGIEPILFKQPWNRRTHPFLEVGSWKELEGLIDFS</sequence>
<dbReference type="InterPro" id="IPR010708">
    <property type="entry name" value="5'(3')-deoxyribonucleotidase"/>
</dbReference>
<organism evidence="3">
    <name type="scientific">uncultured Desulfobacteraceae bacterium</name>
    <dbReference type="NCBI Taxonomy" id="218296"/>
    <lineage>
        <taxon>Bacteria</taxon>
        <taxon>Pseudomonadati</taxon>
        <taxon>Thermodesulfobacteriota</taxon>
        <taxon>Desulfobacteria</taxon>
        <taxon>Desulfobacterales</taxon>
        <taxon>Desulfobacteraceae</taxon>
        <taxon>environmental samples</taxon>
    </lineage>
</organism>
<dbReference type="Gene3D" id="3.40.50.1000">
    <property type="entry name" value="HAD superfamily/HAD-like"/>
    <property type="match status" value="1"/>
</dbReference>
<evidence type="ECO:0000313" key="3">
    <source>
        <dbReference type="EMBL" id="VEN73103.1"/>
    </source>
</evidence>
<feature type="active site" description="Nucleophile" evidence="2">
    <location>
        <position position="10"/>
    </location>
</feature>
<reference evidence="3" key="1">
    <citation type="submission" date="2019-01" db="EMBL/GenBank/DDBJ databases">
        <authorList>
            <consortium name="Genoscope - CEA"/>
            <person name="William W."/>
        </authorList>
    </citation>
    <scope>NUCLEOTIDE SEQUENCE</scope>
    <source>
        <strain evidence="3">CR-1</strain>
    </source>
</reference>
<dbReference type="AlphaFoldDB" id="A0A484HCV2"/>
<gene>
    <name evidence="3" type="ORF">EPICR_110071</name>
</gene>
<dbReference type="InterPro" id="IPR023214">
    <property type="entry name" value="HAD_sf"/>
</dbReference>
<dbReference type="GO" id="GO:0008253">
    <property type="term" value="F:5'-nucleotidase activity"/>
    <property type="evidence" value="ECO:0007669"/>
    <property type="project" value="InterPro"/>
</dbReference>
<protein>
    <submittedName>
        <fullName evidence="3">Haloacid dehalogenase</fullName>
    </submittedName>
</protein>
<dbReference type="Pfam" id="PF06941">
    <property type="entry name" value="NT5C"/>
    <property type="match status" value="1"/>
</dbReference>
<dbReference type="SUPFAM" id="SSF56784">
    <property type="entry name" value="HAD-like"/>
    <property type="match status" value="1"/>
</dbReference>
<name>A0A484HCV2_9BACT</name>
<evidence type="ECO:0000256" key="1">
    <source>
        <dbReference type="ARBA" id="ARBA00009589"/>
    </source>
</evidence>
<dbReference type="InterPro" id="IPR036412">
    <property type="entry name" value="HAD-like_sf"/>
</dbReference>
<feature type="active site" description="Proton donor" evidence="2">
    <location>
        <position position="12"/>
    </location>
</feature>
<comment type="similarity">
    <text evidence="1">Belongs to the 5'(3')-deoxyribonucleotidase family.</text>
</comment>
<dbReference type="GO" id="GO:0009264">
    <property type="term" value="P:deoxyribonucleotide catabolic process"/>
    <property type="evidence" value="ECO:0007669"/>
    <property type="project" value="InterPro"/>
</dbReference>
<evidence type="ECO:0000256" key="2">
    <source>
        <dbReference type="PIRSR" id="PIRSR610708-1"/>
    </source>
</evidence>
<accession>A0A484HCV2</accession>
<dbReference type="InterPro" id="IPR052419">
    <property type="entry name" value="5_3-deoxyribonucleotidase-like"/>
</dbReference>
<dbReference type="PANTHER" id="PTHR35134:SF2">
    <property type="entry name" value="NUCLEOTIDASE YQFW-RELATED"/>
    <property type="match status" value="1"/>
</dbReference>
<proteinExistence type="inferred from homology"/>